<dbReference type="OrthoDB" id="9787041at2"/>
<dbReference type="STRING" id="937218.SAMN06297251_11736"/>
<evidence type="ECO:0000313" key="2">
    <source>
        <dbReference type="Proteomes" id="UP000192656"/>
    </source>
</evidence>
<dbReference type="EMBL" id="FWXR01000017">
    <property type="protein sequence ID" value="SMC99958.1"/>
    <property type="molecule type" value="Genomic_DNA"/>
</dbReference>
<accession>A0A1W2DS70</accession>
<proteinExistence type="predicted"/>
<dbReference type="Proteomes" id="UP000192656">
    <property type="component" value="Unassembled WGS sequence"/>
</dbReference>
<dbReference type="RefSeq" id="WP_084411593.1">
    <property type="nucleotide sequence ID" value="NZ_FWXR01000017.1"/>
</dbReference>
<reference evidence="1 2" key="1">
    <citation type="submission" date="2017-04" db="EMBL/GenBank/DDBJ databases">
        <authorList>
            <person name="Afonso C.L."/>
            <person name="Miller P.J."/>
            <person name="Scott M.A."/>
            <person name="Spackman E."/>
            <person name="Goraichik I."/>
            <person name="Dimitrov K.M."/>
            <person name="Suarez D.L."/>
            <person name="Swayne D.E."/>
        </authorList>
    </citation>
    <scope>NUCLEOTIDE SEQUENCE [LARGE SCALE GENOMIC DNA]</scope>
    <source>
        <strain evidence="1 2">CGMCC 1.10972</strain>
    </source>
</reference>
<dbReference type="Gene3D" id="3.20.20.370">
    <property type="entry name" value="Glycoside hydrolase/deacetylase"/>
    <property type="match status" value="1"/>
</dbReference>
<sequence>MPITRLHGRFPYSALPDRPVFDWPNGKRLAVFIALNIETFSFGEGDGATLAPKHKEPDVLNYAWREWGNRVGVWRLKAVFDQLDVPLAVLPNTAVYENCPGLIEAFRARGDEIVGHGRTNSERQGDLPEDQERKLIEEVSETFRRQEGRMPSGWLGPWISQSEVTPDLLAEAGYGYLLDWCHDDQPVWMATRSGKPILSVPYSHEINDIPTITARLASAEEFADMIIAQFDEMIEAAESAPAVMSIALHPYLVGQPYRLRALKRALHHILQRREAIWLTRPGEIAEAYAARFPADQRQAP</sequence>
<evidence type="ECO:0008006" key="3">
    <source>
        <dbReference type="Google" id="ProtNLM"/>
    </source>
</evidence>
<dbReference type="PANTHER" id="PTHR43123:SF4">
    <property type="entry name" value="POLYSACCHARIDE DEACETYLASE"/>
    <property type="match status" value="1"/>
</dbReference>
<organism evidence="1 2">
    <name type="scientific">Fulvimarina manganoxydans</name>
    <dbReference type="NCBI Taxonomy" id="937218"/>
    <lineage>
        <taxon>Bacteria</taxon>
        <taxon>Pseudomonadati</taxon>
        <taxon>Pseudomonadota</taxon>
        <taxon>Alphaproteobacteria</taxon>
        <taxon>Hyphomicrobiales</taxon>
        <taxon>Aurantimonadaceae</taxon>
        <taxon>Fulvimarina</taxon>
    </lineage>
</organism>
<gene>
    <name evidence="1" type="ORF">SAMN06297251_11736</name>
</gene>
<name>A0A1W2DS70_9HYPH</name>
<evidence type="ECO:0000313" key="1">
    <source>
        <dbReference type="EMBL" id="SMC99958.1"/>
    </source>
</evidence>
<protein>
    <recommendedName>
        <fullName evidence="3">Polysaccharide deacetylase</fullName>
    </recommendedName>
</protein>
<dbReference type="PANTHER" id="PTHR43123">
    <property type="entry name" value="POLYSACCHARIDE DEACETYLASE-RELATED"/>
    <property type="match status" value="1"/>
</dbReference>
<keyword evidence="2" id="KW-1185">Reference proteome</keyword>
<dbReference type="AlphaFoldDB" id="A0A1W2DS70"/>
<dbReference type="SUPFAM" id="SSF88713">
    <property type="entry name" value="Glycoside hydrolase/deacetylase"/>
    <property type="match status" value="1"/>
</dbReference>
<dbReference type="GO" id="GO:0005975">
    <property type="term" value="P:carbohydrate metabolic process"/>
    <property type="evidence" value="ECO:0007669"/>
    <property type="project" value="InterPro"/>
</dbReference>
<dbReference type="CDD" id="cd10979">
    <property type="entry name" value="CE4_PuuE_like"/>
    <property type="match status" value="1"/>
</dbReference>
<dbReference type="InterPro" id="IPR011330">
    <property type="entry name" value="Glyco_hydro/deAcase_b/a-brl"/>
</dbReference>